<dbReference type="GO" id="GO:0050909">
    <property type="term" value="P:sensory perception of taste"/>
    <property type="evidence" value="ECO:0007669"/>
    <property type="project" value="InterPro"/>
</dbReference>
<dbReference type="AlphaFoldDB" id="A0A151I055"/>
<feature type="transmembrane region" description="Helical" evidence="6">
    <location>
        <begin position="54"/>
        <end position="74"/>
    </location>
</feature>
<proteinExistence type="predicted"/>
<comment type="subcellular location">
    <subcellularLocation>
        <location evidence="1">Cell membrane</location>
        <topology evidence="1">Multi-pass membrane protein</topology>
    </subcellularLocation>
</comment>
<dbReference type="Proteomes" id="UP000078540">
    <property type="component" value="Unassembled WGS sequence"/>
</dbReference>
<name>A0A151I055_9HYME</name>
<dbReference type="GO" id="GO:0005886">
    <property type="term" value="C:plasma membrane"/>
    <property type="evidence" value="ECO:0007669"/>
    <property type="project" value="UniProtKB-SubCell"/>
</dbReference>
<keyword evidence="3 6" id="KW-0812">Transmembrane</keyword>
<feature type="transmembrane region" description="Helical" evidence="6">
    <location>
        <begin position="21"/>
        <end position="42"/>
    </location>
</feature>
<evidence type="ECO:0000313" key="7">
    <source>
        <dbReference type="EMBL" id="KYM78868.1"/>
    </source>
</evidence>
<dbReference type="Pfam" id="PF08395">
    <property type="entry name" value="7tm_7"/>
    <property type="match status" value="1"/>
</dbReference>
<evidence type="ECO:0008006" key="9">
    <source>
        <dbReference type="Google" id="ProtNLM"/>
    </source>
</evidence>
<feature type="transmembrane region" description="Helical" evidence="6">
    <location>
        <begin position="86"/>
        <end position="109"/>
    </location>
</feature>
<dbReference type="InterPro" id="IPR013604">
    <property type="entry name" value="7TM_chemorcpt"/>
</dbReference>
<accession>A0A151I055</accession>
<evidence type="ECO:0000256" key="4">
    <source>
        <dbReference type="ARBA" id="ARBA00022989"/>
    </source>
</evidence>
<evidence type="ECO:0000256" key="1">
    <source>
        <dbReference type="ARBA" id="ARBA00004651"/>
    </source>
</evidence>
<reference evidence="7 8" key="1">
    <citation type="submission" date="2015-09" db="EMBL/GenBank/DDBJ databases">
        <title>Atta colombica WGS genome.</title>
        <authorList>
            <person name="Nygaard S."/>
            <person name="Hu H."/>
            <person name="Boomsma J."/>
            <person name="Zhang G."/>
        </authorList>
    </citation>
    <scope>NUCLEOTIDE SEQUENCE [LARGE SCALE GENOMIC DNA]</scope>
    <source>
        <strain evidence="7">Treedump-2</strain>
        <tissue evidence="7">Whole body</tissue>
    </source>
</reference>
<evidence type="ECO:0000256" key="2">
    <source>
        <dbReference type="ARBA" id="ARBA00022475"/>
    </source>
</evidence>
<protein>
    <recommendedName>
        <fullName evidence="9">Gustatory receptor</fullName>
    </recommendedName>
</protein>
<evidence type="ECO:0000256" key="6">
    <source>
        <dbReference type="SAM" id="Phobius"/>
    </source>
</evidence>
<sequence>MLRIIAKIKMRWHKRWLCYATDFRSLMYPCFICSRILGIFPYKFNISTFEFSKSYYILSTIIICILCVINLVFIDNIIKSKLNRNLIWIIHAVIYYVLTSFIVIITHFLSGPRMRLLQTIMEVSLQLFSLQLLHRKNIFSMKGLTIDATLLAVIVGNITTYLLIFIQFLNMSHSCDREAAINVTQTN</sequence>
<keyword evidence="5 6" id="KW-0472">Membrane</keyword>
<evidence type="ECO:0000313" key="8">
    <source>
        <dbReference type="Proteomes" id="UP000078540"/>
    </source>
</evidence>
<keyword evidence="4 6" id="KW-1133">Transmembrane helix</keyword>
<keyword evidence="8" id="KW-1185">Reference proteome</keyword>
<evidence type="ECO:0000256" key="3">
    <source>
        <dbReference type="ARBA" id="ARBA00022692"/>
    </source>
</evidence>
<dbReference type="STRING" id="520822.A0A151I055"/>
<dbReference type="EMBL" id="KQ976633">
    <property type="protein sequence ID" value="KYM78868.1"/>
    <property type="molecule type" value="Genomic_DNA"/>
</dbReference>
<gene>
    <name evidence="7" type="ORF">ALC53_10676</name>
</gene>
<feature type="transmembrane region" description="Helical" evidence="6">
    <location>
        <begin position="145"/>
        <end position="169"/>
    </location>
</feature>
<keyword evidence="2" id="KW-1003">Cell membrane</keyword>
<evidence type="ECO:0000256" key="5">
    <source>
        <dbReference type="ARBA" id="ARBA00023136"/>
    </source>
</evidence>
<organism evidence="7 8">
    <name type="scientific">Atta colombica</name>
    <dbReference type="NCBI Taxonomy" id="520822"/>
    <lineage>
        <taxon>Eukaryota</taxon>
        <taxon>Metazoa</taxon>
        <taxon>Ecdysozoa</taxon>
        <taxon>Arthropoda</taxon>
        <taxon>Hexapoda</taxon>
        <taxon>Insecta</taxon>
        <taxon>Pterygota</taxon>
        <taxon>Neoptera</taxon>
        <taxon>Endopterygota</taxon>
        <taxon>Hymenoptera</taxon>
        <taxon>Apocrita</taxon>
        <taxon>Aculeata</taxon>
        <taxon>Formicoidea</taxon>
        <taxon>Formicidae</taxon>
        <taxon>Myrmicinae</taxon>
        <taxon>Atta</taxon>
    </lineage>
</organism>